<keyword evidence="2" id="KW-1185">Reference proteome</keyword>
<dbReference type="Proteomes" id="UP001054889">
    <property type="component" value="Unassembled WGS sequence"/>
</dbReference>
<gene>
    <name evidence="1" type="primary">ga12622</name>
    <name evidence="1" type="ORF">PR202_ga12622</name>
</gene>
<organism evidence="1 2">
    <name type="scientific">Eleusine coracana subsp. coracana</name>
    <dbReference type="NCBI Taxonomy" id="191504"/>
    <lineage>
        <taxon>Eukaryota</taxon>
        <taxon>Viridiplantae</taxon>
        <taxon>Streptophyta</taxon>
        <taxon>Embryophyta</taxon>
        <taxon>Tracheophyta</taxon>
        <taxon>Spermatophyta</taxon>
        <taxon>Magnoliopsida</taxon>
        <taxon>Liliopsida</taxon>
        <taxon>Poales</taxon>
        <taxon>Poaceae</taxon>
        <taxon>PACMAD clade</taxon>
        <taxon>Chloridoideae</taxon>
        <taxon>Cynodonteae</taxon>
        <taxon>Eleusininae</taxon>
        <taxon>Eleusine</taxon>
    </lineage>
</organism>
<proteinExistence type="predicted"/>
<evidence type="ECO:0000313" key="2">
    <source>
        <dbReference type="Proteomes" id="UP001054889"/>
    </source>
</evidence>
<dbReference type="AlphaFoldDB" id="A0AAV5CC10"/>
<accession>A0AAV5CC10</accession>
<reference evidence="1" key="2">
    <citation type="submission" date="2021-12" db="EMBL/GenBank/DDBJ databases">
        <title>Resequencing data analysis of finger millet.</title>
        <authorList>
            <person name="Hatakeyama M."/>
            <person name="Aluri S."/>
            <person name="Balachadran M.T."/>
            <person name="Sivarajan S.R."/>
            <person name="Poveda L."/>
            <person name="Shimizu-Inatsugi R."/>
            <person name="Schlapbach R."/>
            <person name="Sreeman S.M."/>
            <person name="Shimizu K.K."/>
        </authorList>
    </citation>
    <scope>NUCLEOTIDE SEQUENCE</scope>
</reference>
<protein>
    <submittedName>
        <fullName evidence="1">Uncharacterized protein</fullName>
    </submittedName>
</protein>
<evidence type="ECO:0000313" key="1">
    <source>
        <dbReference type="EMBL" id="GJM95842.1"/>
    </source>
</evidence>
<comment type="caution">
    <text evidence="1">The sequence shown here is derived from an EMBL/GenBank/DDBJ whole genome shotgun (WGS) entry which is preliminary data.</text>
</comment>
<sequence length="71" mass="8257">MRLAVIMLTVPSLRRSLLSTQMAKGHQRGLMIKERSLRQGRLHLSKRQCQVLLLQPIHMLRAKKESTILQK</sequence>
<reference evidence="1" key="1">
    <citation type="journal article" date="2018" name="DNA Res.">
        <title>Multiple hybrid de novo genome assembly of finger millet, an orphan allotetraploid crop.</title>
        <authorList>
            <person name="Hatakeyama M."/>
            <person name="Aluri S."/>
            <person name="Balachadran M.T."/>
            <person name="Sivarajan S.R."/>
            <person name="Patrignani A."/>
            <person name="Gruter S."/>
            <person name="Poveda L."/>
            <person name="Shimizu-Inatsugi R."/>
            <person name="Baeten J."/>
            <person name="Francoijs K.J."/>
            <person name="Nataraja K.N."/>
            <person name="Reddy Y.A.N."/>
            <person name="Phadnis S."/>
            <person name="Ravikumar R.L."/>
            <person name="Schlapbach R."/>
            <person name="Sreeman S.M."/>
            <person name="Shimizu K.K."/>
        </authorList>
    </citation>
    <scope>NUCLEOTIDE SEQUENCE</scope>
</reference>
<dbReference type="EMBL" id="BQKI01000006">
    <property type="protein sequence ID" value="GJM95842.1"/>
    <property type="molecule type" value="Genomic_DNA"/>
</dbReference>
<name>A0AAV5CC10_ELECO</name>